<dbReference type="PIRSF" id="PIRSF001434">
    <property type="entry name" value="CGS"/>
    <property type="match status" value="1"/>
</dbReference>
<dbReference type="Pfam" id="PF01053">
    <property type="entry name" value="Cys_Met_Meta_PP"/>
    <property type="match status" value="1"/>
</dbReference>
<dbReference type="GO" id="GO:0005737">
    <property type="term" value="C:cytoplasm"/>
    <property type="evidence" value="ECO:0007669"/>
    <property type="project" value="TreeGrafter"/>
</dbReference>
<dbReference type="CDD" id="cd00614">
    <property type="entry name" value="CGS_like"/>
    <property type="match status" value="1"/>
</dbReference>
<gene>
    <name evidence="7" type="ORF">CP49_00625</name>
</gene>
<dbReference type="InterPro" id="IPR015422">
    <property type="entry name" value="PyrdxlP-dep_Trfase_small"/>
</dbReference>
<proteinExistence type="inferred from homology"/>
<accession>A0A0R3LJ32</accession>
<dbReference type="GO" id="GO:0030170">
    <property type="term" value="F:pyridoxal phosphate binding"/>
    <property type="evidence" value="ECO:0007669"/>
    <property type="project" value="InterPro"/>
</dbReference>
<comment type="cofactor">
    <cofactor evidence="1 6">
        <name>pyridoxal 5'-phosphate</name>
        <dbReference type="ChEBI" id="CHEBI:597326"/>
    </cofactor>
</comment>
<dbReference type="SUPFAM" id="SSF53383">
    <property type="entry name" value="PLP-dependent transferases"/>
    <property type="match status" value="1"/>
</dbReference>
<dbReference type="GO" id="GO:0004124">
    <property type="term" value="F:cysteine synthase activity"/>
    <property type="evidence" value="ECO:0007669"/>
    <property type="project" value="TreeGrafter"/>
</dbReference>
<evidence type="ECO:0000256" key="4">
    <source>
        <dbReference type="ARBA" id="ARBA00022898"/>
    </source>
</evidence>
<dbReference type="InterPro" id="IPR015421">
    <property type="entry name" value="PyrdxlP-dep_Trfase_major"/>
</dbReference>
<feature type="modified residue" description="N6-(pyridoxal phosphate)lysine" evidence="5">
    <location>
        <position position="210"/>
    </location>
</feature>
<dbReference type="PANTHER" id="PTHR43797">
    <property type="entry name" value="HOMOCYSTEINE/CYSTEINE SYNTHASE"/>
    <property type="match status" value="1"/>
</dbReference>
<dbReference type="PROSITE" id="PS00868">
    <property type="entry name" value="CYS_MET_METAB_PP"/>
    <property type="match status" value="1"/>
</dbReference>
<comment type="similarity">
    <text evidence="2 6">Belongs to the trans-sulfuration enzymes family.</text>
</comment>
<keyword evidence="3 7" id="KW-0808">Transferase</keyword>
<dbReference type="GO" id="GO:0003961">
    <property type="term" value="F:O-acetylhomoserine aminocarboxypropyltransferase activity"/>
    <property type="evidence" value="ECO:0007669"/>
    <property type="project" value="UniProtKB-EC"/>
</dbReference>
<dbReference type="RefSeq" id="WP_057851677.1">
    <property type="nucleotide sequence ID" value="NZ_LLXX01000119.1"/>
</dbReference>
<dbReference type="InterPro" id="IPR000277">
    <property type="entry name" value="Cys/Met-Metab_PyrdxlP-dep_enz"/>
</dbReference>
<dbReference type="GO" id="GO:0071269">
    <property type="term" value="P:L-homocysteine biosynthetic process"/>
    <property type="evidence" value="ECO:0007669"/>
    <property type="project" value="TreeGrafter"/>
</dbReference>
<evidence type="ECO:0000256" key="2">
    <source>
        <dbReference type="ARBA" id="ARBA00009077"/>
    </source>
</evidence>
<dbReference type="InterPro" id="IPR015424">
    <property type="entry name" value="PyrdxlP-dep_Trfase"/>
</dbReference>
<name>A0A0R3LJ32_9BRAD</name>
<organism evidence="7 8">
    <name type="scientific">Bradyrhizobium valentinum</name>
    <dbReference type="NCBI Taxonomy" id="1518501"/>
    <lineage>
        <taxon>Bacteria</taxon>
        <taxon>Pseudomonadati</taxon>
        <taxon>Pseudomonadota</taxon>
        <taxon>Alphaproteobacteria</taxon>
        <taxon>Hyphomicrobiales</taxon>
        <taxon>Nitrobacteraceae</taxon>
        <taxon>Bradyrhizobium</taxon>
    </lineage>
</organism>
<dbReference type="FunFam" id="3.40.640.10:FF:000035">
    <property type="entry name" value="O-succinylhomoserine sulfhydrylase"/>
    <property type="match status" value="1"/>
</dbReference>
<comment type="caution">
    <text evidence="7">The sequence shown here is derived from an EMBL/GenBank/DDBJ whole genome shotgun (WGS) entry which is preliminary data.</text>
</comment>
<dbReference type="GO" id="GO:0019346">
    <property type="term" value="P:transsulfuration"/>
    <property type="evidence" value="ECO:0007669"/>
    <property type="project" value="InterPro"/>
</dbReference>
<evidence type="ECO:0000256" key="6">
    <source>
        <dbReference type="RuleBase" id="RU362118"/>
    </source>
</evidence>
<dbReference type="GO" id="GO:0006535">
    <property type="term" value="P:cysteine biosynthetic process from serine"/>
    <property type="evidence" value="ECO:0007669"/>
    <property type="project" value="TreeGrafter"/>
</dbReference>
<dbReference type="STRING" id="1518501.CQ10_11325"/>
<dbReference type="EMBL" id="LLXX01000119">
    <property type="protein sequence ID" value="KRR05120.1"/>
    <property type="molecule type" value="Genomic_DNA"/>
</dbReference>
<evidence type="ECO:0000256" key="3">
    <source>
        <dbReference type="ARBA" id="ARBA00022679"/>
    </source>
</evidence>
<dbReference type="NCBIfam" id="NF006004">
    <property type="entry name" value="PRK08134.1"/>
    <property type="match status" value="1"/>
</dbReference>
<evidence type="ECO:0000256" key="5">
    <source>
        <dbReference type="PIRSR" id="PIRSR001434-2"/>
    </source>
</evidence>
<keyword evidence="4 5" id="KW-0663">Pyridoxal phosphate</keyword>
<dbReference type="Gene3D" id="3.40.640.10">
    <property type="entry name" value="Type I PLP-dependent aspartate aminotransferase-like (Major domain)"/>
    <property type="match status" value="1"/>
</dbReference>
<dbReference type="Gene3D" id="3.90.1150.10">
    <property type="entry name" value="Aspartate Aminotransferase, domain 1"/>
    <property type="match status" value="1"/>
</dbReference>
<keyword evidence="8" id="KW-1185">Reference proteome</keyword>
<evidence type="ECO:0000256" key="1">
    <source>
        <dbReference type="ARBA" id="ARBA00001933"/>
    </source>
</evidence>
<sequence>MPAPKPPAFETLSLHAGQRPDPATGARAVPIYQTTSYVFQDSDHAAALFNLERAGHIYTRISNPTTAVLEERLAALEAGVGAICTASGMAAMHLAIATILNAGDHIVASASLYGGTINLLAHTLPRFGITTTFVKPRALDEFRAAIKPNTRLVIGETIGNPGMEVLDIPAVAQIAHDAKIPLLIDNTFATPFLSRPIELGADLVMNSATKWIGGHGIAIGGVIVDGGRFDWHASGKFPQLTEPYAGYHGIVFDEQFGQAAFIMRARTEGLRDFGACLSPTNAFQLLQGVETLGVRMERHMSNTLAVLEALTANKAVDWVLHPALENHPDHQLAKRLLPRGAGSIVSFGIKGGRAAGKKFIEQLRMISHLANVGDAKTLVIHPASTTHQQMDAAQLKAAGVGEELVRLSVGIETVSNIIDDLGQALRASQKV</sequence>
<evidence type="ECO:0000313" key="8">
    <source>
        <dbReference type="Proteomes" id="UP000051913"/>
    </source>
</evidence>
<dbReference type="InterPro" id="IPR054542">
    <property type="entry name" value="Cys_met_metab_PP"/>
</dbReference>
<evidence type="ECO:0000313" key="7">
    <source>
        <dbReference type="EMBL" id="KRR05120.1"/>
    </source>
</evidence>
<dbReference type="NCBIfam" id="TIGR01326">
    <property type="entry name" value="OAH_OAS_sulfhy"/>
    <property type="match status" value="1"/>
</dbReference>
<dbReference type="InterPro" id="IPR006235">
    <property type="entry name" value="OAc-hSer/O-AcSer_sulfhydrylase"/>
</dbReference>
<dbReference type="AlphaFoldDB" id="A0A0R3LJ32"/>
<dbReference type="EC" id="2.5.1.49" evidence="7"/>
<dbReference type="Proteomes" id="UP000051913">
    <property type="component" value="Unassembled WGS sequence"/>
</dbReference>
<protein>
    <submittedName>
        <fullName evidence="7">O-acetylhomoserine aminocarboxypropyltransferase</fullName>
        <ecNumber evidence="7">2.5.1.49</ecNumber>
    </submittedName>
</protein>
<dbReference type="PANTHER" id="PTHR43797:SF2">
    <property type="entry name" value="HOMOCYSTEINE_CYSTEINE SYNTHASE"/>
    <property type="match status" value="1"/>
</dbReference>
<reference evidence="7 8" key="1">
    <citation type="submission" date="2014-03" db="EMBL/GenBank/DDBJ databases">
        <title>Bradyrhizobium valentinum sp. nov., isolated from effective nodules of Lupinus mariae-josephae, a lupine endemic of basic-lime soils in Eastern Spain.</title>
        <authorList>
            <person name="Duran D."/>
            <person name="Rey L."/>
            <person name="Navarro A."/>
            <person name="Busquets A."/>
            <person name="Imperial J."/>
            <person name="Ruiz-Argueso T."/>
        </authorList>
    </citation>
    <scope>NUCLEOTIDE SEQUENCE [LARGE SCALE GENOMIC DNA]</scope>
    <source>
        <strain evidence="7 8">LmjM3</strain>
    </source>
</reference>